<dbReference type="Gene3D" id="3.30.360.10">
    <property type="entry name" value="Dihydrodipicolinate Reductase, domain 2"/>
    <property type="match status" value="1"/>
</dbReference>
<dbReference type="OrthoDB" id="9800252at2"/>
<dbReference type="InterPro" id="IPR000683">
    <property type="entry name" value="Gfo/Idh/MocA-like_OxRdtase_N"/>
</dbReference>
<comment type="similarity">
    <text evidence="1">Belongs to the Gfo/Idh/MocA family.</text>
</comment>
<keyword evidence="5" id="KW-1185">Reference proteome</keyword>
<dbReference type="InterPro" id="IPR036291">
    <property type="entry name" value="NAD(P)-bd_dom_sf"/>
</dbReference>
<dbReference type="GO" id="GO:0000166">
    <property type="term" value="F:nucleotide binding"/>
    <property type="evidence" value="ECO:0007669"/>
    <property type="project" value="InterPro"/>
</dbReference>
<dbReference type="Gene3D" id="3.40.50.720">
    <property type="entry name" value="NAD(P)-binding Rossmann-like Domain"/>
    <property type="match status" value="1"/>
</dbReference>
<comment type="caution">
    <text evidence="4">The sequence shown here is derived from an EMBL/GenBank/DDBJ whole genome shotgun (WGS) entry which is preliminary data.</text>
</comment>
<dbReference type="Proteomes" id="UP000293142">
    <property type="component" value="Unassembled WGS sequence"/>
</dbReference>
<evidence type="ECO:0000313" key="4">
    <source>
        <dbReference type="EMBL" id="TBL75780.1"/>
    </source>
</evidence>
<dbReference type="PANTHER" id="PTHR43377:SF1">
    <property type="entry name" value="BILIVERDIN REDUCTASE A"/>
    <property type="match status" value="1"/>
</dbReference>
<protein>
    <submittedName>
        <fullName evidence="4">Gfo/Idh/MocA family oxidoreductase</fullName>
    </submittedName>
</protein>
<evidence type="ECO:0000256" key="1">
    <source>
        <dbReference type="ARBA" id="ARBA00010928"/>
    </source>
</evidence>
<reference evidence="4 5" key="1">
    <citation type="submission" date="2019-02" db="EMBL/GenBank/DDBJ databases">
        <title>Paenibacillus sp. nov., isolated from surface-sterilized tissue of Thalictrum simplex L.</title>
        <authorList>
            <person name="Tuo L."/>
        </authorList>
    </citation>
    <scope>NUCLEOTIDE SEQUENCE [LARGE SCALE GENOMIC DNA]</scope>
    <source>
        <strain evidence="4 5">N2SHLJ1</strain>
    </source>
</reference>
<evidence type="ECO:0000259" key="2">
    <source>
        <dbReference type="Pfam" id="PF01408"/>
    </source>
</evidence>
<dbReference type="InterPro" id="IPR051450">
    <property type="entry name" value="Gfo/Idh/MocA_Oxidoreductases"/>
</dbReference>
<name>A0A4Q9DPQ9_9BACL</name>
<gene>
    <name evidence="4" type="ORF">EYB31_22635</name>
</gene>
<dbReference type="InterPro" id="IPR004104">
    <property type="entry name" value="Gfo/Idh/MocA-like_OxRdtase_C"/>
</dbReference>
<dbReference type="Pfam" id="PF02894">
    <property type="entry name" value="GFO_IDH_MocA_C"/>
    <property type="match status" value="1"/>
</dbReference>
<dbReference type="PANTHER" id="PTHR43377">
    <property type="entry name" value="BILIVERDIN REDUCTASE A"/>
    <property type="match status" value="1"/>
</dbReference>
<evidence type="ECO:0000313" key="5">
    <source>
        <dbReference type="Proteomes" id="UP000293142"/>
    </source>
</evidence>
<evidence type="ECO:0000259" key="3">
    <source>
        <dbReference type="Pfam" id="PF02894"/>
    </source>
</evidence>
<organism evidence="4 5">
    <name type="scientific">Paenibacillus thalictri</name>
    <dbReference type="NCBI Taxonomy" id="2527873"/>
    <lineage>
        <taxon>Bacteria</taxon>
        <taxon>Bacillati</taxon>
        <taxon>Bacillota</taxon>
        <taxon>Bacilli</taxon>
        <taxon>Bacillales</taxon>
        <taxon>Paenibacillaceae</taxon>
        <taxon>Paenibacillus</taxon>
    </lineage>
</organism>
<dbReference type="Pfam" id="PF01408">
    <property type="entry name" value="GFO_IDH_MocA"/>
    <property type="match status" value="1"/>
</dbReference>
<dbReference type="AlphaFoldDB" id="A0A4Q9DPQ9"/>
<feature type="domain" description="Gfo/Idh/MocA-like oxidoreductase N-terminal" evidence="2">
    <location>
        <begin position="13"/>
        <end position="132"/>
    </location>
</feature>
<proteinExistence type="inferred from homology"/>
<accession>A0A4Q9DPQ9</accession>
<dbReference type="SUPFAM" id="SSF55347">
    <property type="entry name" value="Glyceraldehyde-3-phosphate dehydrogenase-like, C-terminal domain"/>
    <property type="match status" value="1"/>
</dbReference>
<sequence>MESSQEGQTMDKIRVIQVGAGRFGQSWLKVLGEYEHVELAGVVDVVPDNLAAAKSIAGLSDSQLFDSLESAVQAVQADMALIVTPPHSHKNIALEALRAGLHVVLEKPLTHTFDEAAELYEQSKKYDKHVMISQNYRWRPCIQTLRKLIQDQVIGRVGYVEYDFRKKINVGGWRNEMQEILLEDMSLHHFDIMRYVFGKEPVELYAQSFKPYWSWFNGNPAAGAMIEFEDDIRVNYFGSWVNRGQETTWNGNVRICGELGAIEMTDDQISIWKEESAEPVTVELEEAQYGGDRMSSLHNFVQSIQTNTAPLTAIADNIRSFALTCAAIQSTQSQQKVKLDEFYGGHGVQW</sequence>
<dbReference type="EMBL" id="SIRE01000016">
    <property type="protein sequence ID" value="TBL75780.1"/>
    <property type="molecule type" value="Genomic_DNA"/>
</dbReference>
<dbReference type="SUPFAM" id="SSF51735">
    <property type="entry name" value="NAD(P)-binding Rossmann-fold domains"/>
    <property type="match status" value="1"/>
</dbReference>
<feature type="domain" description="Gfo/Idh/MocA-like oxidoreductase C-terminal" evidence="3">
    <location>
        <begin position="146"/>
        <end position="339"/>
    </location>
</feature>